<dbReference type="InterPro" id="IPR028082">
    <property type="entry name" value="Peripla_BP_I"/>
</dbReference>
<dbReference type="CDD" id="cd01392">
    <property type="entry name" value="HTH_LacI"/>
    <property type="match status" value="1"/>
</dbReference>
<sequence>MNNNNNKKQISYKEIAEQAGTSISTISRYYNDGYVSERTRQKILEIVTKNEYFPNHGARLIRGKDNSIFVVMPIWTQNLYNSIISGIITSASKSGRRVNTTYSNSSTVDYIETIRYALSWKPLAIVVLVPQYDKDLFDFLKKVNDTIVVVYGHRVPGLNWIKPDLKTGFSELVEKFVDANTKKVAFVIDSRLSESQKTERQNGFEIACRDLGVEGVVLTLETKKDLAAIVELSKKLKMLGIKNIVCSTHESYVSITTTLGTKEYNVTDIGYQSVYDTIKNYKAKIFIDYPRIGMMIDRMISENKETGDLQERTLNTMIISDKN</sequence>
<evidence type="ECO:0000313" key="6">
    <source>
        <dbReference type="Proteomes" id="UP000006229"/>
    </source>
</evidence>
<dbReference type="Gene3D" id="3.40.50.2300">
    <property type="match status" value="2"/>
</dbReference>
<dbReference type="PROSITE" id="PS50932">
    <property type="entry name" value="HTH_LACI_2"/>
    <property type="match status" value="1"/>
</dbReference>
<evidence type="ECO:0000259" key="4">
    <source>
        <dbReference type="PROSITE" id="PS50932"/>
    </source>
</evidence>
<evidence type="ECO:0000256" key="1">
    <source>
        <dbReference type="ARBA" id="ARBA00023015"/>
    </source>
</evidence>
<keyword evidence="3" id="KW-0804">Transcription</keyword>
<name>I1A5F8_9BACT</name>
<keyword evidence="1" id="KW-0805">Transcription regulation</keyword>
<dbReference type="PANTHER" id="PTHR30146:SF109">
    <property type="entry name" value="HTH-TYPE TRANSCRIPTIONAL REGULATOR GALS"/>
    <property type="match status" value="1"/>
</dbReference>
<dbReference type="AlphaFoldDB" id="I1A5F8"/>
<evidence type="ECO:0000256" key="3">
    <source>
        <dbReference type="ARBA" id="ARBA00023163"/>
    </source>
</evidence>
<keyword evidence="6" id="KW-1185">Reference proteome</keyword>
<dbReference type="RefSeq" id="WP_004796258.1">
    <property type="nucleotide sequence ID" value="NZ_AJFU01000005.1"/>
</dbReference>
<reference evidence="5 6" key="1">
    <citation type="journal article" date="2012" name="J. Bacteriol.">
        <title>Genome annotation of five Mycoplasma canis strains.</title>
        <authorList>
            <person name="Brown D.R."/>
            <person name="May M."/>
            <person name="Michaels D.L."/>
            <person name="Barbet A.F."/>
        </authorList>
    </citation>
    <scope>NUCLEOTIDE SEQUENCE [LARGE SCALE GENOMIC DNA]</scope>
    <source>
        <strain evidence="5 6">UFG4</strain>
    </source>
</reference>
<comment type="caution">
    <text evidence="5">The sequence shown here is derived from an EMBL/GenBank/DDBJ whole genome shotgun (WGS) entry which is preliminary data.</text>
</comment>
<dbReference type="EMBL" id="AJFU01000005">
    <property type="protein sequence ID" value="EIE41729.1"/>
    <property type="molecule type" value="Genomic_DNA"/>
</dbReference>
<dbReference type="GO" id="GO:0000976">
    <property type="term" value="F:transcription cis-regulatory region binding"/>
    <property type="evidence" value="ECO:0007669"/>
    <property type="project" value="TreeGrafter"/>
</dbReference>
<dbReference type="GO" id="GO:0003700">
    <property type="term" value="F:DNA-binding transcription factor activity"/>
    <property type="evidence" value="ECO:0007669"/>
    <property type="project" value="TreeGrafter"/>
</dbReference>
<proteinExistence type="predicted"/>
<dbReference type="SUPFAM" id="SSF53822">
    <property type="entry name" value="Periplasmic binding protein-like I"/>
    <property type="match status" value="1"/>
</dbReference>
<evidence type="ECO:0000256" key="2">
    <source>
        <dbReference type="ARBA" id="ARBA00023125"/>
    </source>
</evidence>
<organism evidence="5 6">
    <name type="scientific">Mycoplasmopsis canis UFG4</name>
    <dbReference type="NCBI Taxonomy" id="1131455"/>
    <lineage>
        <taxon>Bacteria</taxon>
        <taxon>Bacillati</taxon>
        <taxon>Mycoplasmatota</taxon>
        <taxon>Mycoplasmoidales</taxon>
        <taxon>Metamycoplasmataceae</taxon>
        <taxon>Mycoplasmopsis</taxon>
    </lineage>
</organism>
<dbReference type="InterPro" id="IPR010982">
    <property type="entry name" value="Lambda_DNA-bd_dom_sf"/>
</dbReference>
<dbReference type="Gene3D" id="1.10.260.40">
    <property type="entry name" value="lambda repressor-like DNA-binding domains"/>
    <property type="match status" value="1"/>
</dbReference>
<dbReference type="SUPFAM" id="SSF47413">
    <property type="entry name" value="lambda repressor-like DNA-binding domains"/>
    <property type="match status" value="1"/>
</dbReference>
<dbReference type="SMART" id="SM00354">
    <property type="entry name" value="HTH_LACI"/>
    <property type="match status" value="1"/>
</dbReference>
<feature type="domain" description="HTH lacI-type" evidence="4">
    <location>
        <begin position="10"/>
        <end position="63"/>
    </location>
</feature>
<accession>I1A5F8</accession>
<gene>
    <name evidence="5" type="ORF">MCANUFG4_01536</name>
</gene>
<dbReference type="PANTHER" id="PTHR30146">
    <property type="entry name" value="LACI-RELATED TRANSCRIPTIONAL REPRESSOR"/>
    <property type="match status" value="1"/>
</dbReference>
<dbReference type="Pfam" id="PF00356">
    <property type="entry name" value="LacI"/>
    <property type="match status" value="1"/>
</dbReference>
<evidence type="ECO:0000313" key="5">
    <source>
        <dbReference type="EMBL" id="EIE41729.1"/>
    </source>
</evidence>
<protein>
    <submittedName>
        <fullName evidence="5">LacI-type transcription repressor</fullName>
    </submittedName>
</protein>
<dbReference type="InterPro" id="IPR000843">
    <property type="entry name" value="HTH_LacI"/>
</dbReference>
<dbReference type="Proteomes" id="UP000006229">
    <property type="component" value="Unassembled WGS sequence"/>
</dbReference>
<keyword evidence="2" id="KW-0238">DNA-binding</keyword>
<dbReference type="PATRIC" id="fig|1131455.3.peg.311"/>
<dbReference type="OrthoDB" id="9775433at2"/>